<dbReference type="InterPro" id="IPR020568">
    <property type="entry name" value="Ribosomal_Su5_D2-typ_SF"/>
</dbReference>
<gene>
    <name evidence="2" type="ORF">S01H4_31337</name>
</gene>
<dbReference type="EMBL" id="BART01016272">
    <property type="protein sequence ID" value="GAG79599.1"/>
    <property type="molecule type" value="Genomic_DNA"/>
</dbReference>
<dbReference type="PROSITE" id="PS51786">
    <property type="entry name" value="LON_PROTEOLYTIC"/>
    <property type="match status" value="1"/>
</dbReference>
<dbReference type="GO" id="GO:0005524">
    <property type="term" value="F:ATP binding"/>
    <property type="evidence" value="ECO:0007669"/>
    <property type="project" value="InterPro"/>
</dbReference>
<dbReference type="GO" id="GO:0006508">
    <property type="term" value="P:proteolysis"/>
    <property type="evidence" value="ECO:0007669"/>
    <property type="project" value="InterPro"/>
</dbReference>
<organism evidence="2">
    <name type="scientific">marine sediment metagenome</name>
    <dbReference type="NCBI Taxonomy" id="412755"/>
    <lineage>
        <taxon>unclassified sequences</taxon>
        <taxon>metagenomes</taxon>
        <taxon>ecological metagenomes</taxon>
    </lineage>
</organism>
<evidence type="ECO:0000313" key="2">
    <source>
        <dbReference type="EMBL" id="GAG79599.1"/>
    </source>
</evidence>
<sequence>TDTGYVGVISTITVTIQNGTGRVFVDTLPLTQIDMQGSARLAVKVASNLVENDDNCTENPSNYDYFFVVRTSAPIIGGPSAGAIMTVAAIALLERWDINNWTVMTGMINPDGSVGPIGGIPQKIDAAHSVGATRFLIPKGQGTYTETIIERVGDLIENGNHLMEDSIFPSF</sequence>
<dbReference type="PANTHER" id="PTHR10046">
    <property type="entry name" value="ATP DEPENDENT LON PROTEASE FAMILY MEMBER"/>
    <property type="match status" value="1"/>
</dbReference>
<dbReference type="GO" id="GO:0004252">
    <property type="term" value="F:serine-type endopeptidase activity"/>
    <property type="evidence" value="ECO:0007669"/>
    <property type="project" value="InterPro"/>
</dbReference>
<proteinExistence type="predicted"/>
<dbReference type="PRINTS" id="PR00830">
    <property type="entry name" value="ENDOLAPTASE"/>
</dbReference>
<dbReference type="Pfam" id="PF05362">
    <property type="entry name" value="Lon_C"/>
    <property type="match status" value="1"/>
</dbReference>
<dbReference type="SUPFAM" id="SSF54211">
    <property type="entry name" value="Ribosomal protein S5 domain 2-like"/>
    <property type="match status" value="1"/>
</dbReference>
<dbReference type="InterPro" id="IPR008269">
    <property type="entry name" value="Lon_proteolytic"/>
</dbReference>
<dbReference type="AlphaFoldDB" id="X1ACH9"/>
<dbReference type="GO" id="GO:0004176">
    <property type="term" value="F:ATP-dependent peptidase activity"/>
    <property type="evidence" value="ECO:0007669"/>
    <property type="project" value="InterPro"/>
</dbReference>
<feature type="domain" description="Lon proteolytic" evidence="1">
    <location>
        <begin position="1"/>
        <end position="171"/>
    </location>
</feature>
<protein>
    <recommendedName>
        <fullName evidence="1">Lon proteolytic domain-containing protein</fullName>
    </recommendedName>
</protein>
<reference evidence="2" key="1">
    <citation type="journal article" date="2014" name="Front. Microbiol.">
        <title>High frequency of phylogenetically diverse reductive dehalogenase-homologous genes in deep subseafloor sedimentary metagenomes.</title>
        <authorList>
            <person name="Kawai M."/>
            <person name="Futagami T."/>
            <person name="Toyoda A."/>
            <person name="Takaki Y."/>
            <person name="Nishi S."/>
            <person name="Hori S."/>
            <person name="Arai W."/>
            <person name="Tsubouchi T."/>
            <person name="Morono Y."/>
            <person name="Uchiyama I."/>
            <person name="Ito T."/>
            <person name="Fujiyama A."/>
            <person name="Inagaki F."/>
            <person name="Takami H."/>
        </authorList>
    </citation>
    <scope>NUCLEOTIDE SEQUENCE</scope>
    <source>
        <strain evidence="2">Expedition CK06-06</strain>
    </source>
</reference>
<dbReference type="Gene3D" id="3.30.230.10">
    <property type="match status" value="1"/>
</dbReference>
<name>X1ACH9_9ZZZZ</name>
<dbReference type="InterPro" id="IPR014721">
    <property type="entry name" value="Ribsml_uS5_D2-typ_fold_subgr"/>
</dbReference>
<dbReference type="InterPro" id="IPR027065">
    <property type="entry name" value="Lon_Prtase"/>
</dbReference>
<evidence type="ECO:0000259" key="1">
    <source>
        <dbReference type="PROSITE" id="PS51786"/>
    </source>
</evidence>
<comment type="caution">
    <text evidence="2">The sequence shown here is derived from an EMBL/GenBank/DDBJ whole genome shotgun (WGS) entry which is preliminary data.</text>
</comment>
<accession>X1ACH9</accession>
<dbReference type="GO" id="GO:0030163">
    <property type="term" value="P:protein catabolic process"/>
    <property type="evidence" value="ECO:0007669"/>
    <property type="project" value="InterPro"/>
</dbReference>
<feature type="non-terminal residue" evidence="2">
    <location>
        <position position="1"/>
    </location>
</feature>